<dbReference type="FunFam" id="3.40.50.720:FF:000084">
    <property type="entry name" value="Short-chain dehydrogenase reductase"/>
    <property type="match status" value="1"/>
</dbReference>
<dbReference type="RefSeq" id="WP_152584304.1">
    <property type="nucleotide sequence ID" value="NZ_JAVJUB010000012.1"/>
</dbReference>
<proteinExistence type="inferred from homology"/>
<evidence type="ECO:0000256" key="2">
    <source>
        <dbReference type="ARBA" id="ARBA00023002"/>
    </source>
</evidence>
<evidence type="ECO:0000313" key="4">
    <source>
        <dbReference type="Proteomes" id="UP000818266"/>
    </source>
</evidence>
<dbReference type="PRINTS" id="PR00080">
    <property type="entry name" value="SDRFAMILY"/>
</dbReference>
<dbReference type="SUPFAM" id="SSF51735">
    <property type="entry name" value="NAD(P)-binding Rossmann-fold domains"/>
    <property type="match status" value="1"/>
</dbReference>
<dbReference type="InterPro" id="IPR020904">
    <property type="entry name" value="Sc_DH/Rdtase_CS"/>
</dbReference>
<evidence type="ECO:0000256" key="1">
    <source>
        <dbReference type="ARBA" id="ARBA00006484"/>
    </source>
</evidence>
<dbReference type="PANTHER" id="PTHR42760">
    <property type="entry name" value="SHORT-CHAIN DEHYDROGENASES/REDUCTASES FAMILY MEMBER"/>
    <property type="match status" value="1"/>
</dbReference>
<keyword evidence="2" id="KW-0560">Oxidoreductase</keyword>
<accession>A0A9E5MFV0</accession>
<protein>
    <submittedName>
        <fullName evidence="3">SDR family oxidoreductase</fullName>
    </submittedName>
</protein>
<dbReference type="InterPro" id="IPR036291">
    <property type="entry name" value="NAD(P)-bd_dom_sf"/>
</dbReference>
<gene>
    <name evidence="3" type="ORF">FK219_013090</name>
</gene>
<reference evidence="3 4" key="1">
    <citation type="submission" date="2019-06" db="EMBL/GenBank/DDBJ databases">
        <authorList>
            <person name="De-Chao Zhang Q."/>
        </authorList>
    </citation>
    <scope>NUCLEOTIDE SEQUENCE [LARGE SCALE GENOMIC DNA]</scope>
    <source>
        <strain evidence="3 4">KN1116</strain>
    </source>
</reference>
<comment type="similarity">
    <text evidence="1">Belongs to the short-chain dehydrogenases/reductases (SDR) family.</text>
</comment>
<keyword evidence="4" id="KW-1185">Reference proteome</keyword>
<dbReference type="Pfam" id="PF13561">
    <property type="entry name" value="adh_short_C2"/>
    <property type="match status" value="1"/>
</dbReference>
<dbReference type="Proteomes" id="UP000818266">
    <property type="component" value="Unassembled WGS sequence"/>
</dbReference>
<dbReference type="PRINTS" id="PR00081">
    <property type="entry name" value="GDHRDH"/>
</dbReference>
<comment type="caution">
    <text evidence="3">The sequence shown here is derived from an EMBL/GenBank/DDBJ whole genome shotgun (WGS) entry which is preliminary data.</text>
</comment>
<sequence>MRLNAKTAIVTGGARGIGRAAAELFAEEGAAVWAADLSLDEPFEHPGITFVPHDVTSQESWASLVERVLDESGRVDVLVNNAGLVGSYEGVETIDLDDWRRIIDVNLNGVFLGTRAVIPVMRAGGGGSIVHTSSMWGIVGAVGVAAYTASKAAVRSLSKNVALTYAADGIRSNSVHPGIIETPMVLAQDAALTQGIVDATPLRRLGTAREIAYGMLYLASDEANYVTGAELVIDGGSTAQ</sequence>
<dbReference type="OrthoDB" id="286404at2"/>
<dbReference type="PANTHER" id="PTHR42760:SF133">
    <property type="entry name" value="3-OXOACYL-[ACYL-CARRIER-PROTEIN] REDUCTASE"/>
    <property type="match status" value="1"/>
</dbReference>
<dbReference type="Gene3D" id="3.40.50.720">
    <property type="entry name" value="NAD(P)-binding Rossmann-like Domain"/>
    <property type="match status" value="1"/>
</dbReference>
<dbReference type="InterPro" id="IPR002347">
    <property type="entry name" value="SDR_fam"/>
</dbReference>
<dbReference type="PROSITE" id="PS00061">
    <property type="entry name" value="ADH_SHORT"/>
    <property type="match status" value="1"/>
</dbReference>
<name>A0A9E5MFV0_9MICO</name>
<dbReference type="AlphaFoldDB" id="A0A9E5MFV0"/>
<dbReference type="EMBL" id="VIKT02000039">
    <property type="protein sequence ID" value="NHF64157.1"/>
    <property type="molecule type" value="Genomic_DNA"/>
</dbReference>
<dbReference type="GO" id="GO:0016616">
    <property type="term" value="F:oxidoreductase activity, acting on the CH-OH group of donors, NAD or NADP as acceptor"/>
    <property type="evidence" value="ECO:0007669"/>
    <property type="project" value="TreeGrafter"/>
</dbReference>
<reference evidence="3 4" key="2">
    <citation type="submission" date="2020-03" db="EMBL/GenBank/DDBJ databases">
        <title>Chryseoglobus sp. isolated from a deep-sea seamount.</title>
        <authorList>
            <person name="Zhang D.-C."/>
        </authorList>
    </citation>
    <scope>NUCLEOTIDE SEQUENCE [LARGE SCALE GENOMIC DNA]</scope>
    <source>
        <strain evidence="3 4">KN1116</strain>
    </source>
</reference>
<organism evidence="3 4">
    <name type="scientific">Microcella pacifica</name>
    <dbReference type="NCBI Taxonomy" id="2591847"/>
    <lineage>
        <taxon>Bacteria</taxon>
        <taxon>Bacillati</taxon>
        <taxon>Actinomycetota</taxon>
        <taxon>Actinomycetes</taxon>
        <taxon>Micrococcales</taxon>
        <taxon>Microbacteriaceae</taxon>
        <taxon>Microcella</taxon>
    </lineage>
</organism>
<evidence type="ECO:0000313" key="3">
    <source>
        <dbReference type="EMBL" id="NHF64157.1"/>
    </source>
</evidence>